<proteinExistence type="predicted"/>
<accession>A0A0A1A291</accession>
<gene>
    <name evidence="1" type="primary">aap</name>
    <name evidence="1" type="ORF">NCTC7927_03697</name>
</gene>
<evidence type="ECO:0000313" key="2">
    <source>
        <dbReference type="Proteomes" id="UP000254043"/>
    </source>
</evidence>
<reference evidence="1 2" key="1">
    <citation type="submission" date="2018-06" db="EMBL/GenBank/DDBJ databases">
        <authorList>
            <consortium name="Pathogen Informatics"/>
            <person name="Doyle S."/>
        </authorList>
    </citation>
    <scope>NUCLEOTIDE SEQUENCE [LARGE SCALE GENOMIC DNA]</scope>
    <source>
        <strain evidence="1 2">NCTC7927</strain>
    </source>
</reference>
<name>A0A0A1A291_ECOLX</name>
<dbReference type="EMBL" id="UGAK01000003">
    <property type="protein sequence ID" value="STF94822.1"/>
    <property type="molecule type" value="Genomic_DNA"/>
</dbReference>
<dbReference type="RefSeq" id="WP_021523946.1">
    <property type="nucleotide sequence ID" value="NZ_BDOY01000040.1"/>
</dbReference>
<dbReference type="InterPro" id="IPR053764">
    <property type="entry name" value="CellEnv_BiogenAssoc_sf"/>
</dbReference>
<evidence type="ECO:0000313" key="1">
    <source>
        <dbReference type="EMBL" id="STF94822.1"/>
    </source>
</evidence>
<dbReference type="AlphaFoldDB" id="A0A0A1A291"/>
<dbReference type="Proteomes" id="UP000254043">
    <property type="component" value="Unassembled WGS sequence"/>
</dbReference>
<protein>
    <submittedName>
        <fullName evidence="1">Dispersin</fullName>
    </submittedName>
</protein>
<organism evidence="1 2">
    <name type="scientific">Escherichia coli</name>
    <dbReference type="NCBI Taxonomy" id="562"/>
    <lineage>
        <taxon>Bacteria</taxon>
        <taxon>Pseudomonadati</taxon>
        <taxon>Pseudomonadota</taxon>
        <taxon>Gammaproteobacteria</taxon>
        <taxon>Enterobacterales</taxon>
        <taxon>Enterobacteriaceae</taxon>
        <taxon>Escherichia</taxon>
    </lineage>
</organism>
<sequence length="115" mass="12540">MKKLNVSIFSIAVCFSLNVFAGGGGWSSDLVDPQQCVKLSGAQYTYNSSSNKCMQGINEGKVHGVSLFGTFYYGDGSQGTFKGRVSPGTTLNTNQDMNKTNKYGVKYKVITEWVR</sequence>
<dbReference type="Gene3D" id="2.60.40.2290">
    <property type="match status" value="1"/>
</dbReference>